<dbReference type="InterPro" id="IPR014819">
    <property type="entry name" value="PriCT_2"/>
</dbReference>
<dbReference type="Proteomes" id="UP000504724">
    <property type="component" value="Chromosome"/>
</dbReference>
<keyword evidence="5" id="KW-1185">Reference proteome</keyword>
<evidence type="ECO:0000313" key="4">
    <source>
        <dbReference type="EMBL" id="QKI89213.1"/>
    </source>
</evidence>
<gene>
    <name evidence="4" type="ORF">HQN79_06370</name>
</gene>
<evidence type="ECO:0000259" key="3">
    <source>
        <dbReference type="Pfam" id="PF13362"/>
    </source>
</evidence>
<dbReference type="InterPro" id="IPR006171">
    <property type="entry name" value="TOPRIM_dom"/>
</dbReference>
<dbReference type="GO" id="GO:0016817">
    <property type="term" value="F:hydrolase activity, acting on acid anhydrides"/>
    <property type="evidence" value="ECO:0007669"/>
    <property type="project" value="InterPro"/>
</dbReference>
<feature type="domain" description="Toprim" evidence="3">
    <location>
        <begin position="237"/>
        <end position="336"/>
    </location>
</feature>
<protein>
    <submittedName>
        <fullName evidence="4">PriCT-2 domain-containing protein</fullName>
    </submittedName>
</protein>
<proteinExistence type="predicted"/>
<dbReference type="AlphaFoldDB" id="A0A7D4NP15"/>
<dbReference type="Pfam" id="PF08707">
    <property type="entry name" value="PriCT_2"/>
    <property type="match status" value="1"/>
</dbReference>
<accession>A0A7D4NP15</accession>
<reference evidence="4 5" key="1">
    <citation type="submission" date="2020-05" db="EMBL/GenBank/DDBJ databases">
        <title>Thiomicrorhabdus sediminis sp.nov. and Thiomicrorhabdus xiamenensis sp.nov., novel sulfur-oxidizing bacteria isolated from coastal sediment.</title>
        <authorList>
            <person name="Liu X."/>
        </authorList>
    </citation>
    <scope>NUCLEOTIDE SEQUENCE [LARGE SCALE GENOMIC DNA]</scope>
    <source>
        <strain evidence="4 5">G2</strain>
    </source>
</reference>
<sequence length="353" mass="39506">MNKQHQDIDLSILEQMLNYISAEQAREDWARLLMAAKSEFGEDAKEVMQAWSATASNYDKNAFISTWRSIRASGGVTIGSLIHEAIENGYKFAPMNEADKKRLKAEQRKRANQRKQAEQQEAQEREQGYLAAQSKAKDLVQRAMIANPRNEYFVQKGVTDMLHGLNLPLQLGRAVMVPVYRFNTQPKAHPKDTDLRTALKLVSVQFINPDSDKRFLKGSQKTGSFFVLRFHPDSASIVVCEGIATGITYAAHYDTQSAIVVAFDAANLKPVARAFKIRYPVSRLIIAADNDRFNKDGTPAKVNKGIVYGQKAAKAVDGAIVWPEFAPHESGSDFNDRYLLDTSPMQNTGVNYE</sequence>
<feature type="region of interest" description="Disordered" evidence="1">
    <location>
        <begin position="101"/>
        <end position="130"/>
    </location>
</feature>
<feature type="domain" description="Primase C-terminal 2" evidence="2">
    <location>
        <begin position="14"/>
        <end position="85"/>
    </location>
</feature>
<dbReference type="KEGG" id="txa:HQN79_06370"/>
<dbReference type="RefSeq" id="WP_173285111.1">
    <property type="nucleotide sequence ID" value="NZ_CP054020.1"/>
</dbReference>
<feature type="compositionally biased region" description="Basic and acidic residues" evidence="1">
    <location>
        <begin position="101"/>
        <end position="127"/>
    </location>
</feature>
<dbReference type="EMBL" id="CP054020">
    <property type="protein sequence ID" value="QKI89213.1"/>
    <property type="molecule type" value="Genomic_DNA"/>
</dbReference>
<evidence type="ECO:0000313" key="5">
    <source>
        <dbReference type="Proteomes" id="UP000504724"/>
    </source>
</evidence>
<dbReference type="CDD" id="cd00188">
    <property type="entry name" value="TOPRIM"/>
    <property type="match status" value="1"/>
</dbReference>
<name>A0A7D4NP15_9GAMM</name>
<dbReference type="Pfam" id="PF13362">
    <property type="entry name" value="Toprim_3"/>
    <property type="match status" value="1"/>
</dbReference>
<evidence type="ECO:0000256" key="1">
    <source>
        <dbReference type="SAM" id="MobiDB-lite"/>
    </source>
</evidence>
<organism evidence="4 5">
    <name type="scientific">Thiomicrorhabdus xiamenensis</name>
    <dbReference type="NCBI Taxonomy" id="2739063"/>
    <lineage>
        <taxon>Bacteria</taxon>
        <taxon>Pseudomonadati</taxon>
        <taxon>Pseudomonadota</taxon>
        <taxon>Gammaproteobacteria</taxon>
        <taxon>Thiotrichales</taxon>
        <taxon>Piscirickettsiaceae</taxon>
        <taxon>Thiomicrorhabdus</taxon>
    </lineage>
</organism>
<evidence type="ECO:0000259" key="2">
    <source>
        <dbReference type="Pfam" id="PF08707"/>
    </source>
</evidence>